<reference evidence="1" key="2">
    <citation type="journal article" date="2023" name="Science">
        <title>Genomic signatures of disease resistance in endangered staghorn corals.</title>
        <authorList>
            <person name="Vollmer S.V."/>
            <person name="Selwyn J.D."/>
            <person name="Despard B.A."/>
            <person name="Roesel C.L."/>
        </authorList>
    </citation>
    <scope>NUCLEOTIDE SEQUENCE</scope>
    <source>
        <strain evidence="1">K2</strain>
    </source>
</reference>
<evidence type="ECO:0000313" key="1">
    <source>
        <dbReference type="EMBL" id="KAK2550809.1"/>
    </source>
</evidence>
<comment type="caution">
    <text evidence="1">The sequence shown here is derived from an EMBL/GenBank/DDBJ whole genome shotgun (WGS) entry which is preliminary data.</text>
</comment>
<name>A0AAD9PXQ5_ACRCE</name>
<gene>
    <name evidence="1" type="ORF">P5673_028490</name>
</gene>
<proteinExistence type="predicted"/>
<protein>
    <submittedName>
        <fullName evidence="1">Uncharacterized protein</fullName>
    </submittedName>
</protein>
<sequence>MKIKDQQSKDEMKIYADYWKHAKPPNLVPNDQLLVHKGRSHQRKTEAYYKPRASTVIDKKGSMVTARNGKHSITRNSSMFKPFRSVTESVKIESDNGIMVRSPDKYSAPVNKRKLLKKGDTLLELQGKIMENT</sequence>
<dbReference type="Proteomes" id="UP001249851">
    <property type="component" value="Unassembled WGS sequence"/>
</dbReference>
<accession>A0AAD9PXQ5</accession>
<evidence type="ECO:0000313" key="2">
    <source>
        <dbReference type="Proteomes" id="UP001249851"/>
    </source>
</evidence>
<dbReference type="AlphaFoldDB" id="A0AAD9PXQ5"/>
<reference evidence="1" key="1">
    <citation type="journal article" date="2023" name="G3 (Bethesda)">
        <title>Whole genome assembly and annotation of the endangered Caribbean coral Acropora cervicornis.</title>
        <authorList>
            <person name="Selwyn J.D."/>
            <person name="Vollmer S.V."/>
        </authorList>
    </citation>
    <scope>NUCLEOTIDE SEQUENCE</scope>
    <source>
        <strain evidence="1">K2</strain>
    </source>
</reference>
<keyword evidence="2" id="KW-1185">Reference proteome</keyword>
<organism evidence="1 2">
    <name type="scientific">Acropora cervicornis</name>
    <name type="common">Staghorn coral</name>
    <dbReference type="NCBI Taxonomy" id="6130"/>
    <lineage>
        <taxon>Eukaryota</taxon>
        <taxon>Metazoa</taxon>
        <taxon>Cnidaria</taxon>
        <taxon>Anthozoa</taxon>
        <taxon>Hexacorallia</taxon>
        <taxon>Scleractinia</taxon>
        <taxon>Astrocoeniina</taxon>
        <taxon>Acroporidae</taxon>
        <taxon>Acropora</taxon>
    </lineage>
</organism>
<dbReference type="EMBL" id="JARQWQ010000106">
    <property type="protein sequence ID" value="KAK2550809.1"/>
    <property type="molecule type" value="Genomic_DNA"/>
</dbReference>